<proteinExistence type="predicted"/>
<accession>A0ABT8AWU6</accession>
<dbReference type="EMBL" id="JAUFPT010000097">
    <property type="protein sequence ID" value="MDN3574293.1"/>
    <property type="molecule type" value="Genomic_DNA"/>
</dbReference>
<comment type="caution">
    <text evidence="2">The sequence shown here is derived from an EMBL/GenBank/DDBJ whole genome shotgun (WGS) entry which is preliminary data.</text>
</comment>
<evidence type="ECO:0000256" key="1">
    <source>
        <dbReference type="SAM" id="MobiDB-lite"/>
    </source>
</evidence>
<feature type="region of interest" description="Disordered" evidence="1">
    <location>
        <begin position="45"/>
        <end position="74"/>
    </location>
</feature>
<name>A0ABT8AWU6_9HYPH</name>
<evidence type="ECO:0000313" key="3">
    <source>
        <dbReference type="Proteomes" id="UP001244297"/>
    </source>
</evidence>
<reference evidence="3" key="1">
    <citation type="journal article" date="2019" name="Int. J. Syst. Evol. Microbiol.">
        <title>The Global Catalogue of Microorganisms (GCM) 10K type strain sequencing project: providing services to taxonomists for standard genome sequencing and annotation.</title>
        <authorList>
            <consortium name="The Broad Institute Genomics Platform"/>
            <consortium name="The Broad Institute Genome Sequencing Center for Infectious Disease"/>
            <person name="Wu L."/>
            <person name="Ma J."/>
        </authorList>
    </citation>
    <scope>NUCLEOTIDE SEQUENCE [LARGE SCALE GENOMIC DNA]</scope>
    <source>
        <strain evidence="3">CECT 7806</strain>
    </source>
</reference>
<gene>
    <name evidence="2" type="ORF">QWZ18_27265</name>
</gene>
<dbReference type="Proteomes" id="UP001244297">
    <property type="component" value="Unassembled WGS sequence"/>
</dbReference>
<sequence>MTYHVALAGSVLAGVALWVGVYTALLPNHAPASSHKWEVSTSEGATSADFELEASPPRRWADLPREAPVSASDLPVREESLSTAIVPDLGHARPVDRPDGLSQIRRVARPDILIRRRLIGERAYTPRRVHARPRYRRRQEPIQFSLATRSSS</sequence>
<keyword evidence="3" id="KW-1185">Reference proteome</keyword>
<organism evidence="2 3">
    <name type="scientific">Methylobacterium longum</name>
    <dbReference type="NCBI Taxonomy" id="767694"/>
    <lineage>
        <taxon>Bacteria</taxon>
        <taxon>Pseudomonadati</taxon>
        <taxon>Pseudomonadota</taxon>
        <taxon>Alphaproteobacteria</taxon>
        <taxon>Hyphomicrobiales</taxon>
        <taxon>Methylobacteriaceae</taxon>
        <taxon>Methylobacterium</taxon>
    </lineage>
</organism>
<dbReference type="RefSeq" id="WP_238291119.1">
    <property type="nucleotide sequence ID" value="NZ_BPQS01000032.1"/>
</dbReference>
<protein>
    <submittedName>
        <fullName evidence="2">Uncharacterized protein</fullName>
    </submittedName>
</protein>
<evidence type="ECO:0000313" key="2">
    <source>
        <dbReference type="EMBL" id="MDN3574293.1"/>
    </source>
</evidence>